<evidence type="ECO:0000313" key="1">
    <source>
        <dbReference type="EMBL" id="MFC0407904.1"/>
    </source>
</evidence>
<evidence type="ECO:0000313" key="2">
    <source>
        <dbReference type="Proteomes" id="UP001589865"/>
    </source>
</evidence>
<name>A0ABV6JQC0_9PROT</name>
<accession>A0ABV6JQC0</accession>
<evidence type="ECO:0008006" key="3">
    <source>
        <dbReference type="Google" id="ProtNLM"/>
    </source>
</evidence>
<dbReference type="Proteomes" id="UP001589865">
    <property type="component" value="Unassembled WGS sequence"/>
</dbReference>
<dbReference type="EMBL" id="JBHLUN010000005">
    <property type="protein sequence ID" value="MFC0407904.1"/>
    <property type="molecule type" value="Genomic_DNA"/>
</dbReference>
<proteinExistence type="predicted"/>
<keyword evidence="2" id="KW-1185">Reference proteome</keyword>
<protein>
    <recommendedName>
        <fullName evidence="3">Phage tail protein</fullName>
    </recommendedName>
</protein>
<gene>
    <name evidence="1" type="ORF">ACFFGY_06555</name>
</gene>
<dbReference type="RefSeq" id="WP_377043635.1">
    <property type="nucleotide sequence ID" value="NZ_JBHLUN010000005.1"/>
</dbReference>
<reference evidence="1 2" key="1">
    <citation type="submission" date="2024-09" db="EMBL/GenBank/DDBJ databases">
        <authorList>
            <person name="Sun Q."/>
            <person name="Mori K."/>
        </authorList>
    </citation>
    <scope>NUCLEOTIDE SEQUENCE [LARGE SCALE GENOMIC DNA]</scope>
    <source>
        <strain evidence="1 2">TBRC 5777</strain>
    </source>
</reference>
<organism evidence="1 2">
    <name type="scientific">Roseomonas elaeocarpi</name>
    <dbReference type="NCBI Taxonomy" id="907779"/>
    <lineage>
        <taxon>Bacteria</taxon>
        <taxon>Pseudomonadati</taxon>
        <taxon>Pseudomonadota</taxon>
        <taxon>Alphaproteobacteria</taxon>
        <taxon>Acetobacterales</taxon>
        <taxon>Roseomonadaceae</taxon>
        <taxon>Roseomonas</taxon>
    </lineage>
</organism>
<sequence length="289" mass="28891">MLVPTYLSGTDGALLGTPQGGLYNVQRIDRLPVADEPTEDAVLIGVDGVEGARGGVVISFGAIKAQGAAAAAEAAQAVIGGTVDRVTALEAAVAALSYVAPDITGFSASPSVVEKGASVASVVLTVARNRTDLPVAITGASTATIPAGQTSVTVNGPFTAAASWTATITDGKATDTATASLAFQDKAYWGTSAKATLTSADILALGNSAFATGLGSRSVTYDATGGKYPFYAYPASFGTPAAVTVGGLGFSDFSVTDQAFTNASGATSTYRVLRFNTIQNGSAIKVVWA</sequence>
<comment type="caution">
    <text evidence="1">The sequence shown here is derived from an EMBL/GenBank/DDBJ whole genome shotgun (WGS) entry which is preliminary data.</text>
</comment>